<comment type="caution">
    <text evidence="2">The sequence shown here is derived from an EMBL/GenBank/DDBJ whole genome shotgun (WGS) entry which is preliminary data.</text>
</comment>
<dbReference type="Pfam" id="PF13679">
    <property type="entry name" value="Methyltransf_32"/>
    <property type="match status" value="1"/>
</dbReference>
<dbReference type="InterPro" id="IPR029063">
    <property type="entry name" value="SAM-dependent_MTases_sf"/>
</dbReference>
<dbReference type="RefSeq" id="WP_262687951.1">
    <property type="nucleotide sequence ID" value="NZ_JAOQIO010000113.1"/>
</dbReference>
<keyword evidence="2" id="KW-0808">Transferase</keyword>
<sequence length="401" mass="44803">MLSMETLVDEVITKQSLIQGTFSQPRPNNLSDCSKVMVKPLILKGELQYQFSSYCGNKVLHDNMRPDAAAAQIQRLLSEAFRQGLLQTKDADYQVLISKKGKLGILTKPPTKKQAAELTHNRKKNYLLEEGTPVPFLIELGIMNASGKVLAPKYDKFRQINRFVELIADIVPHLPTDRTLNIIDFGCGKSYLTFALYHYLKEIQGFDLRVIGLDLKEDVIRHCSDLAERFGYEGLQFLVGDIAQYDGLEQVDMVVTLHACDTATDAALEKAIRWQAGVILSVPCCQHELFRQVEAPVLAPLLQHGILKERFSALATDAIRASLLDLLGYKTQLLEFIDMEHTPKNILIRAVKAAAPKADELAAAARSYMEFRSLLSAEPYLEKAMSKELQPLLAVAGKMAE</sequence>
<dbReference type="Gene3D" id="3.40.50.150">
    <property type="entry name" value="Vaccinia Virus protein VP39"/>
    <property type="match status" value="1"/>
</dbReference>
<feature type="domain" description="Methyltransferase" evidence="1">
    <location>
        <begin position="155"/>
        <end position="290"/>
    </location>
</feature>
<keyword evidence="2" id="KW-0489">Methyltransferase</keyword>
<dbReference type="SUPFAM" id="SSF53335">
    <property type="entry name" value="S-adenosyl-L-methionine-dependent methyltransferases"/>
    <property type="match status" value="1"/>
</dbReference>
<dbReference type="CDD" id="cd02440">
    <property type="entry name" value="AdoMet_MTases"/>
    <property type="match status" value="1"/>
</dbReference>
<name>A0ABT2USU2_9BACL</name>
<proteinExistence type="predicted"/>
<accession>A0ABT2USU2</accession>
<keyword evidence="3" id="KW-1185">Reference proteome</keyword>
<dbReference type="EMBL" id="JAOQIO010000113">
    <property type="protein sequence ID" value="MCU6797136.1"/>
    <property type="molecule type" value="Genomic_DNA"/>
</dbReference>
<gene>
    <name evidence="2" type="ORF">OB236_33905</name>
</gene>
<evidence type="ECO:0000313" key="3">
    <source>
        <dbReference type="Proteomes" id="UP001652445"/>
    </source>
</evidence>
<protein>
    <submittedName>
        <fullName evidence="2">SAM-dependent methyltransferase</fullName>
    </submittedName>
</protein>
<dbReference type="PANTHER" id="PTHR13369">
    <property type="match status" value="1"/>
</dbReference>
<organism evidence="2 3">
    <name type="scientific">Paenibacillus baimaensis</name>
    <dbReference type="NCBI Taxonomy" id="2982185"/>
    <lineage>
        <taxon>Bacteria</taxon>
        <taxon>Bacillati</taxon>
        <taxon>Bacillota</taxon>
        <taxon>Bacilli</taxon>
        <taxon>Bacillales</taxon>
        <taxon>Paenibacillaceae</taxon>
        <taxon>Paenibacillus</taxon>
    </lineage>
</organism>
<evidence type="ECO:0000259" key="1">
    <source>
        <dbReference type="Pfam" id="PF13679"/>
    </source>
</evidence>
<dbReference type="GO" id="GO:0008168">
    <property type="term" value="F:methyltransferase activity"/>
    <property type="evidence" value="ECO:0007669"/>
    <property type="project" value="UniProtKB-KW"/>
</dbReference>
<dbReference type="GO" id="GO:0032259">
    <property type="term" value="P:methylation"/>
    <property type="evidence" value="ECO:0007669"/>
    <property type="project" value="UniProtKB-KW"/>
</dbReference>
<evidence type="ECO:0000313" key="2">
    <source>
        <dbReference type="EMBL" id="MCU6797136.1"/>
    </source>
</evidence>
<reference evidence="2 3" key="1">
    <citation type="submission" date="2022-09" db="EMBL/GenBank/DDBJ databases">
        <authorList>
            <person name="Han X.L."/>
            <person name="Wang Q."/>
            <person name="Lu T."/>
        </authorList>
    </citation>
    <scope>NUCLEOTIDE SEQUENCE [LARGE SCALE GENOMIC DNA]</scope>
    <source>
        <strain evidence="2 3">WQ 127069</strain>
    </source>
</reference>
<dbReference type="InterPro" id="IPR025714">
    <property type="entry name" value="Methyltranfer_dom"/>
</dbReference>
<dbReference type="PANTHER" id="PTHR13369:SF3">
    <property type="entry name" value="METHYLTRANSFERASE DOMAIN-CONTAINING PROTEIN"/>
    <property type="match status" value="1"/>
</dbReference>
<dbReference type="Proteomes" id="UP001652445">
    <property type="component" value="Unassembled WGS sequence"/>
</dbReference>